<evidence type="ECO:0000256" key="6">
    <source>
        <dbReference type="PIRSR" id="PIRSR017250-50"/>
    </source>
</evidence>
<evidence type="ECO:0000256" key="5">
    <source>
        <dbReference type="PIRNR" id="PIRNR017250"/>
    </source>
</evidence>
<evidence type="ECO:0000259" key="9">
    <source>
        <dbReference type="Pfam" id="PF26577"/>
    </source>
</evidence>
<dbReference type="InterPro" id="IPR059049">
    <property type="entry name" value="TSEN34_N"/>
</dbReference>
<evidence type="ECO:0000256" key="2">
    <source>
        <dbReference type="ARBA" id="ARBA00022694"/>
    </source>
</evidence>
<dbReference type="CDD" id="cd22363">
    <property type="entry name" value="tRNA-intron_lyase_C"/>
    <property type="match status" value="1"/>
</dbReference>
<dbReference type="RefSeq" id="XP_033589717.1">
    <property type="nucleotide sequence ID" value="XM_033733512.1"/>
</dbReference>
<keyword evidence="11" id="KW-1185">Reference proteome</keyword>
<evidence type="ECO:0000256" key="4">
    <source>
        <dbReference type="ARBA" id="ARBA00059865"/>
    </source>
</evidence>
<dbReference type="PIRSF" id="PIRSF017250">
    <property type="entry name" value="tRNA_splic_SEN34"/>
    <property type="match status" value="1"/>
</dbReference>
<dbReference type="InterPro" id="IPR006676">
    <property type="entry name" value="tRNA_splic"/>
</dbReference>
<evidence type="ECO:0000313" key="10">
    <source>
        <dbReference type="EMBL" id="KAF2483147.1"/>
    </source>
</evidence>
<proteinExistence type="inferred from homology"/>
<feature type="compositionally biased region" description="Low complexity" evidence="7">
    <location>
        <begin position="201"/>
        <end position="218"/>
    </location>
</feature>
<dbReference type="GO" id="GO:0000213">
    <property type="term" value="F:tRNA-intron lyase activity"/>
    <property type="evidence" value="ECO:0007669"/>
    <property type="project" value="UniProtKB-UniRule"/>
</dbReference>
<dbReference type="GO" id="GO:0000214">
    <property type="term" value="C:tRNA-intron endonuclease complex"/>
    <property type="evidence" value="ECO:0007669"/>
    <property type="project" value="UniProtKB-UniRule"/>
</dbReference>
<evidence type="ECO:0000256" key="3">
    <source>
        <dbReference type="ARBA" id="ARBA00023239"/>
    </source>
</evidence>
<evidence type="ECO:0000256" key="7">
    <source>
        <dbReference type="SAM" id="MobiDB-lite"/>
    </source>
</evidence>
<organism evidence="10 11">
    <name type="scientific">Neohortaea acidophila</name>
    <dbReference type="NCBI Taxonomy" id="245834"/>
    <lineage>
        <taxon>Eukaryota</taxon>
        <taxon>Fungi</taxon>
        <taxon>Dikarya</taxon>
        <taxon>Ascomycota</taxon>
        <taxon>Pezizomycotina</taxon>
        <taxon>Dothideomycetes</taxon>
        <taxon>Dothideomycetidae</taxon>
        <taxon>Mycosphaerellales</taxon>
        <taxon>Teratosphaeriaceae</taxon>
        <taxon>Neohortaea</taxon>
    </lineage>
</organism>
<feature type="active site" evidence="6">
    <location>
        <position position="306"/>
    </location>
</feature>
<dbReference type="EMBL" id="MU001635">
    <property type="protein sequence ID" value="KAF2483147.1"/>
    <property type="molecule type" value="Genomic_DNA"/>
</dbReference>
<dbReference type="OrthoDB" id="48041at2759"/>
<dbReference type="Gene3D" id="3.40.1350.10">
    <property type="match status" value="1"/>
</dbReference>
<feature type="compositionally biased region" description="Polar residues" evidence="7">
    <location>
        <begin position="182"/>
        <end position="193"/>
    </location>
</feature>
<name>A0A6A6PV65_9PEZI</name>
<gene>
    <name evidence="10" type="ORF">BDY17DRAFT_296880</name>
</gene>
<dbReference type="InterPro" id="IPR016690">
    <property type="entry name" value="TSEN34"/>
</dbReference>
<accession>A0A6A6PV65</accession>
<comment type="similarity">
    <text evidence="1 5">Belongs to the tRNA-intron endonuclease family.</text>
</comment>
<dbReference type="InterPro" id="IPR006677">
    <property type="entry name" value="tRNA_intron_Endonuc_cat-like"/>
</dbReference>
<dbReference type="Pfam" id="PF26577">
    <property type="entry name" value="TSEN34_N"/>
    <property type="match status" value="1"/>
</dbReference>
<dbReference type="FunFam" id="3.40.1350.10:FF:000008">
    <property type="entry name" value="tRNA-splicing endonuclease subunit Sen34"/>
    <property type="match status" value="1"/>
</dbReference>
<dbReference type="SUPFAM" id="SSF53032">
    <property type="entry name" value="tRNA-intron endonuclease catalytic domain-like"/>
    <property type="match status" value="1"/>
</dbReference>
<reference evidence="10" key="1">
    <citation type="journal article" date="2020" name="Stud. Mycol.">
        <title>101 Dothideomycetes genomes: a test case for predicting lifestyles and emergence of pathogens.</title>
        <authorList>
            <person name="Haridas S."/>
            <person name="Albert R."/>
            <person name="Binder M."/>
            <person name="Bloem J."/>
            <person name="Labutti K."/>
            <person name="Salamov A."/>
            <person name="Andreopoulos B."/>
            <person name="Baker S."/>
            <person name="Barry K."/>
            <person name="Bills G."/>
            <person name="Bluhm B."/>
            <person name="Cannon C."/>
            <person name="Castanera R."/>
            <person name="Culley D."/>
            <person name="Daum C."/>
            <person name="Ezra D."/>
            <person name="Gonzalez J."/>
            <person name="Henrissat B."/>
            <person name="Kuo A."/>
            <person name="Liang C."/>
            <person name="Lipzen A."/>
            <person name="Lutzoni F."/>
            <person name="Magnuson J."/>
            <person name="Mondo S."/>
            <person name="Nolan M."/>
            <person name="Ohm R."/>
            <person name="Pangilinan J."/>
            <person name="Park H.-J."/>
            <person name="Ramirez L."/>
            <person name="Alfaro M."/>
            <person name="Sun H."/>
            <person name="Tritt A."/>
            <person name="Yoshinaga Y."/>
            <person name="Zwiers L.-H."/>
            <person name="Turgeon B."/>
            <person name="Goodwin S."/>
            <person name="Spatafora J."/>
            <person name="Crous P."/>
            <person name="Grigoriev I."/>
        </authorList>
    </citation>
    <scope>NUCLEOTIDE SEQUENCE</scope>
    <source>
        <strain evidence="10">CBS 113389</strain>
    </source>
</reference>
<evidence type="ECO:0000313" key="11">
    <source>
        <dbReference type="Proteomes" id="UP000799767"/>
    </source>
</evidence>
<evidence type="ECO:0000256" key="1">
    <source>
        <dbReference type="ARBA" id="ARBA00008078"/>
    </source>
</evidence>
<dbReference type="PANTHER" id="PTHR13070">
    <property type="entry name" value="TRNA-SPLICING ENDONUCLEASE SUBUNIT SEN34-RELATED"/>
    <property type="match status" value="1"/>
</dbReference>
<protein>
    <recommendedName>
        <fullName evidence="5">tRNA-splicing endonuclease subunit Sen34</fullName>
        <ecNumber evidence="5">4.6.1.16</ecNumber>
    </recommendedName>
</protein>
<dbReference type="EC" id="4.6.1.16" evidence="5"/>
<feature type="domain" description="TSEN34 N-terminal" evidence="9">
    <location>
        <begin position="14"/>
        <end position="82"/>
    </location>
</feature>
<feature type="active site" evidence="6">
    <location>
        <position position="267"/>
    </location>
</feature>
<dbReference type="PANTHER" id="PTHR13070:SF0">
    <property type="entry name" value="TRNA-SPLICING ENDONUCLEASE SUBUNIT SEN34"/>
    <property type="match status" value="1"/>
</dbReference>
<dbReference type="InterPro" id="IPR036167">
    <property type="entry name" value="tRNA_intron_Endo_cat-like_sf"/>
</dbReference>
<feature type="active site" evidence="6">
    <location>
        <position position="275"/>
    </location>
</feature>
<dbReference type="Pfam" id="PF01974">
    <property type="entry name" value="tRNA_int_endo"/>
    <property type="match status" value="1"/>
</dbReference>
<dbReference type="GO" id="GO:0000379">
    <property type="term" value="P:tRNA-type intron splice site recognition and cleavage"/>
    <property type="evidence" value="ECO:0007669"/>
    <property type="project" value="UniProtKB-UniRule"/>
</dbReference>
<dbReference type="Proteomes" id="UP000799767">
    <property type="component" value="Unassembled WGS sequence"/>
</dbReference>
<feature type="domain" description="tRNA intron endonuclease catalytic" evidence="8">
    <location>
        <begin position="241"/>
        <end position="311"/>
    </location>
</feature>
<dbReference type="InterPro" id="IPR011856">
    <property type="entry name" value="tRNA_endonuc-like_dom_sf"/>
</dbReference>
<keyword evidence="3 5" id="KW-0456">Lyase</keyword>
<evidence type="ECO:0000259" key="8">
    <source>
        <dbReference type="Pfam" id="PF01974"/>
    </source>
</evidence>
<keyword evidence="2 5" id="KW-0819">tRNA processing</keyword>
<dbReference type="AlphaFoldDB" id="A0A6A6PV65"/>
<dbReference type="NCBIfam" id="TIGR00324">
    <property type="entry name" value="endA"/>
    <property type="match status" value="1"/>
</dbReference>
<dbReference type="GeneID" id="54474514"/>
<dbReference type="GO" id="GO:0003676">
    <property type="term" value="F:nucleic acid binding"/>
    <property type="evidence" value="ECO:0007669"/>
    <property type="project" value="InterPro"/>
</dbReference>
<comment type="function">
    <text evidence="4">Constitutes one of the two catalytic subunit of the tRNA-splicing endonuclease complex, a complex responsible for identification and cleavage of the splice sites in pre-tRNA. It cleaves pre-tRNA at the 5'- and 3'-splice sites to release the intron. The products are an intron and two tRNA half-molecules bearing 2',3'-cyclic phosphate and 5'-OH termini. There are no conserved sequences at the splice sites, but the intron is invariably located at the same site in the gene, placing the splice sites an invariant distance from the constant structural features of the tRNA body. It probably carries the active site for 3'-splice site cleavage.</text>
</comment>
<sequence>MANTAPETIEEPFPIFKVAHHYLIYDVNIVSHIRREYNICGVLSGTLPQSPQQNVFQGLPLQLMPEEARVLIEKGVAYLEDDHAAHKRTFLGNGMSAEEKRAYQAALRRQGAAAAKEAGRKKAADKMAALSRKSDTNKTENWNDIPEDMLKPASGRRKNGKGKKGDQTPSDRPSDTEEALFDSSTPDTTTNGHDSVPADITTDPDPLLVTPTVSVPPLHSTPPPRNTSTPQRSPVPTPASYPLFAHLHSKGYYLSPGLRFGCQYVAYPGDPLRFHSHFLCNGMEWDEEFDLLDVVSAGRLGTGVKKGFLLGGEMDGAKGEDGEDNVRTFCVEWAGM</sequence>
<feature type="region of interest" description="Disordered" evidence="7">
    <location>
        <begin position="114"/>
        <end position="237"/>
    </location>
</feature>